<evidence type="ECO:0008006" key="3">
    <source>
        <dbReference type="Google" id="ProtNLM"/>
    </source>
</evidence>
<dbReference type="EMBL" id="JAPFFJ010000019">
    <property type="protein sequence ID" value="KAJ6400548.1"/>
    <property type="molecule type" value="Genomic_DNA"/>
</dbReference>
<reference evidence="1 2" key="1">
    <citation type="journal article" date="2023" name="Int. J. Mol. Sci.">
        <title>De Novo Assembly and Annotation of 11 Diverse Shrub Willow (Salix) Genomes Reveals Novel Gene Organization in Sex-Linked Regions.</title>
        <authorList>
            <person name="Hyden B."/>
            <person name="Feng K."/>
            <person name="Yates T.B."/>
            <person name="Jawdy S."/>
            <person name="Cereghino C."/>
            <person name="Smart L.B."/>
            <person name="Muchero W."/>
        </authorList>
    </citation>
    <scope>NUCLEOTIDE SEQUENCE [LARGE SCALE GENOMIC DNA]</scope>
    <source>
        <tissue evidence="1">Shoot tip</tissue>
    </source>
</reference>
<accession>A0AAD6J8S2</accession>
<name>A0AAD6J8S2_9ROSI</name>
<protein>
    <recommendedName>
        <fullName evidence="3">Remorin N-terminal domain-containing protein</fullName>
    </recommendedName>
</protein>
<sequence>MAEQEVKRVDTETPVFPAPVESKSEVADDKAIVPPPPAAEEEEKVADGSKDLAVAESKFFIFVFIFLENNKKPEPIVIMS</sequence>
<dbReference type="Proteomes" id="UP001162972">
    <property type="component" value="Chromosome 14"/>
</dbReference>
<gene>
    <name evidence="1" type="ORF">OIU84_016071</name>
</gene>
<dbReference type="AlphaFoldDB" id="A0AAD6J8S2"/>
<evidence type="ECO:0000313" key="2">
    <source>
        <dbReference type="Proteomes" id="UP001162972"/>
    </source>
</evidence>
<organism evidence="1 2">
    <name type="scientific">Salix udensis</name>
    <dbReference type="NCBI Taxonomy" id="889485"/>
    <lineage>
        <taxon>Eukaryota</taxon>
        <taxon>Viridiplantae</taxon>
        <taxon>Streptophyta</taxon>
        <taxon>Embryophyta</taxon>
        <taxon>Tracheophyta</taxon>
        <taxon>Spermatophyta</taxon>
        <taxon>Magnoliopsida</taxon>
        <taxon>eudicotyledons</taxon>
        <taxon>Gunneridae</taxon>
        <taxon>Pentapetalae</taxon>
        <taxon>rosids</taxon>
        <taxon>fabids</taxon>
        <taxon>Malpighiales</taxon>
        <taxon>Salicaceae</taxon>
        <taxon>Saliceae</taxon>
        <taxon>Salix</taxon>
    </lineage>
</organism>
<evidence type="ECO:0000313" key="1">
    <source>
        <dbReference type="EMBL" id="KAJ6400548.1"/>
    </source>
</evidence>
<keyword evidence="2" id="KW-1185">Reference proteome</keyword>
<comment type="caution">
    <text evidence="1">The sequence shown here is derived from an EMBL/GenBank/DDBJ whole genome shotgun (WGS) entry which is preliminary data.</text>
</comment>
<proteinExistence type="predicted"/>